<accession>A0A409WI43</accession>
<gene>
    <name evidence="2" type="ORF">CVT25_015517</name>
</gene>
<feature type="domain" description="Protein kinase" evidence="1">
    <location>
        <begin position="1"/>
        <end position="353"/>
    </location>
</feature>
<dbReference type="STRING" id="93625.A0A409WI43"/>
<dbReference type="SUPFAM" id="SSF56112">
    <property type="entry name" value="Protein kinase-like (PK-like)"/>
    <property type="match status" value="1"/>
</dbReference>
<dbReference type="GO" id="GO:0005524">
    <property type="term" value="F:ATP binding"/>
    <property type="evidence" value="ECO:0007669"/>
    <property type="project" value="InterPro"/>
</dbReference>
<dbReference type="OrthoDB" id="5966500at2759"/>
<evidence type="ECO:0000313" key="3">
    <source>
        <dbReference type="Proteomes" id="UP000283269"/>
    </source>
</evidence>
<proteinExistence type="predicted"/>
<dbReference type="PROSITE" id="PS50011">
    <property type="entry name" value="PROTEIN_KINASE_DOM"/>
    <property type="match status" value="1"/>
</dbReference>
<dbReference type="InterPro" id="IPR011009">
    <property type="entry name" value="Kinase-like_dom_sf"/>
</dbReference>
<keyword evidence="3" id="KW-1185">Reference proteome</keyword>
<dbReference type="InterPro" id="IPR000719">
    <property type="entry name" value="Prot_kinase_dom"/>
</dbReference>
<dbReference type="PANTHER" id="PTHR23257">
    <property type="entry name" value="SERINE-THREONINE PROTEIN KINASE"/>
    <property type="match status" value="1"/>
</dbReference>
<dbReference type="GO" id="GO:0007165">
    <property type="term" value="P:signal transduction"/>
    <property type="evidence" value="ECO:0007669"/>
    <property type="project" value="TreeGrafter"/>
</dbReference>
<dbReference type="InterPro" id="IPR050167">
    <property type="entry name" value="Ser_Thr_protein_kinase"/>
</dbReference>
<name>A0A409WI43_PSICY</name>
<dbReference type="GO" id="GO:0005737">
    <property type="term" value="C:cytoplasm"/>
    <property type="evidence" value="ECO:0007669"/>
    <property type="project" value="TreeGrafter"/>
</dbReference>
<dbReference type="Gene3D" id="1.10.510.10">
    <property type="entry name" value="Transferase(Phosphotransferase) domain 1"/>
    <property type="match status" value="2"/>
</dbReference>
<dbReference type="GO" id="GO:0004672">
    <property type="term" value="F:protein kinase activity"/>
    <property type="evidence" value="ECO:0007669"/>
    <property type="project" value="InterPro"/>
</dbReference>
<organism evidence="2 3">
    <name type="scientific">Psilocybe cyanescens</name>
    <dbReference type="NCBI Taxonomy" id="93625"/>
    <lineage>
        <taxon>Eukaryota</taxon>
        <taxon>Fungi</taxon>
        <taxon>Dikarya</taxon>
        <taxon>Basidiomycota</taxon>
        <taxon>Agaricomycotina</taxon>
        <taxon>Agaricomycetes</taxon>
        <taxon>Agaricomycetidae</taxon>
        <taxon>Agaricales</taxon>
        <taxon>Agaricineae</taxon>
        <taxon>Strophariaceae</taxon>
        <taxon>Psilocybe</taxon>
    </lineage>
</organism>
<dbReference type="Proteomes" id="UP000283269">
    <property type="component" value="Unassembled WGS sequence"/>
</dbReference>
<sequence>MTDMIRSHTEEMREMRDLLHQALSSETPQIIELQNAGLHVAEKMMAGGQEELRHLRETDENQFGDDIPRSMSPLPHVSDSQLYLQFQRDLINLHRETGIPPTIKILNGEVKRVDNLPIAGGTYSDVWLGLWLGEKKVALKALRNIRASDSRARRRFENEINMWADLKDNHILPFYGIVTDMGQHIHMARLLLTFHTSNGVDRKLGISLAREWERSRGEACICDFGMSKVIEEVTEKSASATLTAGGSARWMAPELIEGNTPTIEADTYSYAMAILELLTGKHPFSDCKTTAAVICEIVVHRRTPSRPEAALQSWLSDGLWELMCACWQKDATSRPSMAHVTSCIQAIEKRTFAGVHYSRVV</sequence>
<reference evidence="2 3" key="1">
    <citation type="journal article" date="2018" name="Evol. Lett.">
        <title>Horizontal gene cluster transfer increased hallucinogenic mushroom diversity.</title>
        <authorList>
            <person name="Reynolds H.T."/>
            <person name="Vijayakumar V."/>
            <person name="Gluck-Thaler E."/>
            <person name="Korotkin H.B."/>
            <person name="Matheny P.B."/>
            <person name="Slot J.C."/>
        </authorList>
    </citation>
    <scope>NUCLEOTIDE SEQUENCE [LARGE SCALE GENOMIC DNA]</scope>
    <source>
        <strain evidence="2 3">2631</strain>
    </source>
</reference>
<dbReference type="PANTHER" id="PTHR23257:SF969">
    <property type="entry name" value="INTEGRIN-LINKED PROTEIN KINASE"/>
    <property type="match status" value="1"/>
</dbReference>
<evidence type="ECO:0000313" key="2">
    <source>
        <dbReference type="EMBL" id="PPQ78184.1"/>
    </source>
</evidence>
<evidence type="ECO:0000259" key="1">
    <source>
        <dbReference type="PROSITE" id="PS50011"/>
    </source>
</evidence>
<dbReference type="EMBL" id="NHYD01003425">
    <property type="protein sequence ID" value="PPQ78184.1"/>
    <property type="molecule type" value="Genomic_DNA"/>
</dbReference>
<dbReference type="Pfam" id="PF07714">
    <property type="entry name" value="PK_Tyr_Ser-Thr"/>
    <property type="match status" value="1"/>
</dbReference>
<dbReference type="AlphaFoldDB" id="A0A409WI43"/>
<protein>
    <recommendedName>
        <fullName evidence="1">Protein kinase domain-containing protein</fullName>
    </recommendedName>
</protein>
<dbReference type="InParanoid" id="A0A409WI43"/>
<dbReference type="InterPro" id="IPR001245">
    <property type="entry name" value="Ser-Thr/Tyr_kinase_cat_dom"/>
</dbReference>
<comment type="caution">
    <text evidence="2">The sequence shown here is derived from an EMBL/GenBank/DDBJ whole genome shotgun (WGS) entry which is preliminary data.</text>
</comment>